<organism evidence="2">
    <name type="scientific">Plasmodium vivax</name>
    <name type="common">malaria parasite P. vivax</name>
    <dbReference type="NCBI Taxonomy" id="5855"/>
    <lineage>
        <taxon>Eukaryota</taxon>
        <taxon>Sar</taxon>
        <taxon>Alveolata</taxon>
        <taxon>Apicomplexa</taxon>
        <taxon>Aconoidasida</taxon>
        <taxon>Haemosporida</taxon>
        <taxon>Plasmodiidae</taxon>
        <taxon>Plasmodium</taxon>
        <taxon>Plasmodium (Plasmodium)</taxon>
    </lineage>
</organism>
<accession>A0A565A7T5</accession>
<dbReference type="Proteomes" id="UP000220605">
    <property type="component" value="Unassembled WGS sequence"/>
</dbReference>
<sequence length="491" mass="56196">MAKKPPNPWYFTYQEYDAVKKSLVYEPKETIDVSFANHLINSIHNTREKEEKLHKTFCELKKLVQRDHCFYNHGDNCCNYINYWLNKTVRKSEYNVNDENFNIFDKFMKIDPKAKEDKINCTSKLSYIDTDAFEKMKKLYDLYDDFTELKQTKNQLSLCQNITDLAEKYKSTMQQYKGEDSKLFDALTDLKKIIEKDELDVKNKCRKDISDLFFLEIDLPHELKESNKRSSLCQNISVLAEKYKSMMQEYKEDHKLCEVLNKLKKVIETDNLVVENTCETNTSHLFYLKIDPPPGKEQNAETAHARGRISGEARPPKHVSVSSPQAHGRPPGETHTPPLVTAPSSRAHDRNSVQTPTPTPVSVSLSQAKGLERQAGGESERTLSVPQEQFPRPLPLLLPQPSLEQSEPLESSEADEYGGPKGLTETESELQQEPQEQGYRPGYGVYHFSKDGRYISPEEGYPPADSMMPTFNTDSIIGTIKDAVSNVLESV</sequence>
<dbReference type="OrthoDB" id="389398at2759"/>
<dbReference type="VEuPathDB" id="PlasmoDB:PVP01_0010510"/>
<reference evidence="2" key="1">
    <citation type="submission" date="2016-07" db="EMBL/GenBank/DDBJ databases">
        <authorList>
            <consortium name="Pathogen Informatics"/>
        </authorList>
    </citation>
    <scope>NUCLEOTIDE SEQUENCE</scope>
</reference>
<feature type="compositionally biased region" description="Low complexity" evidence="1">
    <location>
        <begin position="399"/>
        <end position="409"/>
    </location>
</feature>
<dbReference type="VEuPathDB" id="PlasmoDB:PVX_018655"/>
<name>A0A565A7T5_PLAVI</name>
<evidence type="ECO:0000256" key="1">
    <source>
        <dbReference type="SAM" id="MobiDB-lite"/>
    </source>
</evidence>
<dbReference type="VEuPathDB" id="PlasmoDB:PVW1_140085700"/>
<feature type="region of interest" description="Disordered" evidence="1">
    <location>
        <begin position="289"/>
        <end position="445"/>
    </location>
</feature>
<proteinExistence type="predicted"/>
<feature type="compositionally biased region" description="Polar residues" evidence="1">
    <location>
        <begin position="352"/>
        <end position="367"/>
    </location>
</feature>
<dbReference type="VEuPathDB" id="PlasmoDB:PVW1_050043000"/>
<dbReference type="EMBL" id="FLZR02000120">
    <property type="protein sequence ID" value="VVA00338.1"/>
    <property type="molecule type" value="Genomic_DNA"/>
</dbReference>
<protein>
    <submittedName>
        <fullName evidence="2">VIR protein</fullName>
    </submittedName>
</protein>
<feature type="non-terminal residue" evidence="2">
    <location>
        <position position="491"/>
    </location>
</feature>
<gene>
    <name evidence="2" type="ORF">PVP01_0010510</name>
</gene>
<evidence type="ECO:0000313" key="2">
    <source>
        <dbReference type="EMBL" id="VVA00338.1"/>
    </source>
</evidence>
<dbReference type="AlphaFoldDB" id="A0A565A7T5"/>